<protein>
    <submittedName>
        <fullName evidence="2">DUF2085 domain-containing protein</fullName>
    </submittedName>
</protein>
<name>A0A8J6M255_9FIRM</name>
<dbReference type="Proteomes" id="UP000597668">
    <property type="component" value="Unassembled WGS sequence"/>
</dbReference>
<dbReference type="Pfam" id="PF09858">
    <property type="entry name" value="DUF2085"/>
    <property type="match status" value="1"/>
</dbReference>
<sequence length="102" mass="11288">MRIGEFSGCHQMPKRSFFIHGYQFPVCARCTGLLVGNILSILLIPVIQPKAVAVILLLPLALDGLTQLANWRESTNWLRFLTGVLGGYGLYTAFLSLLILIL</sequence>
<dbReference type="EMBL" id="JACOGI010000003">
    <property type="protein sequence ID" value="MBC3517186.1"/>
    <property type="molecule type" value="Genomic_DNA"/>
</dbReference>
<feature type="transmembrane region" description="Helical" evidence="1">
    <location>
        <begin position="77"/>
        <end position="101"/>
    </location>
</feature>
<evidence type="ECO:0000313" key="3">
    <source>
        <dbReference type="Proteomes" id="UP000597668"/>
    </source>
</evidence>
<gene>
    <name evidence="2" type="ORF">H8K20_12380</name>
</gene>
<comment type="caution">
    <text evidence="2">The sequence shown here is derived from an EMBL/GenBank/DDBJ whole genome shotgun (WGS) entry which is preliminary data.</text>
</comment>
<proteinExistence type="predicted"/>
<evidence type="ECO:0000313" key="2">
    <source>
        <dbReference type="EMBL" id="MBC3517186.1"/>
    </source>
</evidence>
<dbReference type="InterPro" id="IPR019206">
    <property type="entry name" value="DUF2085_TM"/>
</dbReference>
<evidence type="ECO:0000256" key="1">
    <source>
        <dbReference type="SAM" id="Phobius"/>
    </source>
</evidence>
<keyword evidence="1" id="KW-0472">Membrane</keyword>
<organism evidence="2 3">
    <name type="scientific">Neobittarella massiliensis</name>
    <name type="common">ex Bilen et al. 2018</name>
    <dbReference type="NCBI Taxonomy" id="2041842"/>
    <lineage>
        <taxon>Bacteria</taxon>
        <taxon>Bacillati</taxon>
        <taxon>Bacillota</taxon>
        <taxon>Clostridia</taxon>
        <taxon>Eubacteriales</taxon>
        <taxon>Oscillospiraceae</taxon>
        <taxon>Neobittarella (ex Bilen et al. 2018)</taxon>
    </lineage>
</organism>
<dbReference type="AlphaFoldDB" id="A0A8J6M255"/>
<accession>A0A8J6M255</accession>
<keyword evidence="3" id="KW-1185">Reference proteome</keyword>
<keyword evidence="1" id="KW-1133">Transmembrane helix</keyword>
<keyword evidence="1" id="KW-0812">Transmembrane</keyword>
<reference evidence="2" key="1">
    <citation type="submission" date="2020-08" db="EMBL/GenBank/DDBJ databases">
        <authorList>
            <person name="Liu C."/>
            <person name="Sun Q."/>
        </authorList>
    </citation>
    <scope>NUCLEOTIDE SEQUENCE</scope>
    <source>
        <strain evidence="2">NSJ-65</strain>
    </source>
</reference>